<sequence length="107" mass="10900">MQDDALALVDATLPNGAVVKVHAVTEAGGGAQDVGFADAFRFDAVQDALSGVADMVREAVRNATPDTVEVEFGLSLTVEGGKLLGLITKAGGTAAFTVRLGWEAPAE</sequence>
<name>A0AB39SHB6_9ACTN</name>
<feature type="domain" description="Trypsin-co-occurring" evidence="1">
    <location>
        <begin position="14"/>
        <end position="103"/>
    </location>
</feature>
<dbReference type="NCBIfam" id="NF041216">
    <property type="entry name" value="CU044_2847_fam"/>
    <property type="match status" value="1"/>
</dbReference>
<gene>
    <name evidence="2" type="ORF">AB5J50_39930</name>
</gene>
<evidence type="ECO:0000259" key="1">
    <source>
        <dbReference type="Pfam" id="PF19493"/>
    </source>
</evidence>
<dbReference type="EMBL" id="CP163440">
    <property type="protein sequence ID" value="XDQ66541.1"/>
    <property type="molecule type" value="Genomic_DNA"/>
</dbReference>
<dbReference type="RefSeq" id="WP_369263543.1">
    <property type="nucleotide sequence ID" value="NZ_CP163440.1"/>
</dbReference>
<dbReference type="Pfam" id="PF19493">
    <property type="entry name" value="Trypco1"/>
    <property type="match status" value="1"/>
</dbReference>
<evidence type="ECO:0000313" key="2">
    <source>
        <dbReference type="EMBL" id="XDQ66541.1"/>
    </source>
</evidence>
<dbReference type="InterPro" id="IPR045794">
    <property type="entry name" value="Trypco1"/>
</dbReference>
<protein>
    <submittedName>
        <fullName evidence="2">CU044_2847 family protein</fullName>
    </submittedName>
</protein>
<organism evidence="2">
    <name type="scientific">Streptomyces sp. R35</name>
    <dbReference type="NCBI Taxonomy" id="3238630"/>
    <lineage>
        <taxon>Bacteria</taxon>
        <taxon>Bacillati</taxon>
        <taxon>Actinomycetota</taxon>
        <taxon>Actinomycetes</taxon>
        <taxon>Kitasatosporales</taxon>
        <taxon>Streptomycetaceae</taxon>
        <taxon>Streptomyces</taxon>
    </lineage>
</organism>
<proteinExistence type="predicted"/>
<reference evidence="2" key="1">
    <citation type="submission" date="2024-07" db="EMBL/GenBank/DDBJ databases">
        <authorList>
            <person name="Yu S.T."/>
        </authorList>
    </citation>
    <scope>NUCLEOTIDE SEQUENCE</scope>
    <source>
        <strain evidence="2">R35</strain>
    </source>
</reference>
<accession>A0AB39SHB6</accession>
<dbReference type="AlphaFoldDB" id="A0AB39SHB6"/>